<organism evidence="1 2">
    <name type="scientific">Diversispora epigaea</name>
    <dbReference type="NCBI Taxonomy" id="1348612"/>
    <lineage>
        <taxon>Eukaryota</taxon>
        <taxon>Fungi</taxon>
        <taxon>Fungi incertae sedis</taxon>
        <taxon>Mucoromycota</taxon>
        <taxon>Glomeromycotina</taxon>
        <taxon>Glomeromycetes</taxon>
        <taxon>Diversisporales</taxon>
        <taxon>Diversisporaceae</taxon>
        <taxon>Diversispora</taxon>
    </lineage>
</organism>
<dbReference type="Proteomes" id="UP000266861">
    <property type="component" value="Unassembled WGS sequence"/>
</dbReference>
<comment type="caution">
    <text evidence="1">The sequence shown here is derived from an EMBL/GenBank/DDBJ whole genome shotgun (WGS) entry which is preliminary data.</text>
</comment>
<dbReference type="AlphaFoldDB" id="A0A397JCL8"/>
<dbReference type="EMBL" id="PQFF01000064">
    <property type="protein sequence ID" value="RHZ85317.1"/>
    <property type="molecule type" value="Genomic_DNA"/>
</dbReference>
<evidence type="ECO:0000313" key="1">
    <source>
        <dbReference type="EMBL" id="RHZ85317.1"/>
    </source>
</evidence>
<accession>A0A397JCL8</accession>
<sequence length="139" mass="16150">MILNNVNNVKSQDLYSTLLLVNRVWCKVTIPILWELPLGQECCTDDKNKLKKKSLCIRTYMSNGVKRRPVGWVGFSDGRKYQGQELIESGVSYCTYTLELPLGQECRTDNKNKLKKKALCIRTYISFMDIQARTYSKWI</sequence>
<reference evidence="1 2" key="1">
    <citation type="submission" date="2018-08" db="EMBL/GenBank/DDBJ databases">
        <title>Genome and evolution of the arbuscular mycorrhizal fungus Diversispora epigaea (formerly Glomus versiforme) and its bacterial endosymbionts.</title>
        <authorList>
            <person name="Sun X."/>
            <person name="Fei Z."/>
            <person name="Harrison M."/>
        </authorList>
    </citation>
    <scope>NUCLEOTIDE SEQUENCE [LARGE SCALE GENOMIC DNA]</scope>
    <source>
        <strain evidence="1 2">IT104</strain>
    </source>
</reference>
<name>A0A397JCL8_9GLOM</name>
<protein>
    <recommendedName>
        <fullName evidence="3">F-box domain-containing protein</fullName>
    </recommendedName>
</protein>
<keyword evidence="2" id="KW-1185">Reference proteome</keyword>
<proteinExistence type="predicted"/>
<gene>
    <name evidence="1" type="ORF">Glove_67g158</name>
</gene>
<dbReference type="OrthoDB" id="2351154at2759"/>
<evidence type="ECO:0000313" key="2">
    <source>
        <dbReference type="Proteomes" id="UP000266861"/>
    </source>
</evidence>
<evidence type="ECO:0008006" key="3">
    <source>
        <dbReference type="Google" id="ProtNLM"/>
    </source>
</evidence>